<keyword evidence="6 9" id="KW-0560">Oxidoreductase</keyword>
<name>A0A8J3WEU7_PLARO</name>
<dbReference type="FunFam" id="3.50.50.60:FF:000185">
    <property type="entry name" value="Kynurenine 3-monooxygenase"/>
    <property type="match status" value="1"/>
</dbReference>
<evidence type="ECO:0000256" key="8">
    <source>
        <dbReference type="ARBA" id="ARBA00047818"/>
    </source>
</evidence>
<keyword evidence="7 9" id="KW-0503">Monooxygenase</keyword>
<evidence type="ECO:0000313" key="14">
    <source>
        <dbReference type="Proteomes" id="UP000655044"/>
    </source>
</evidence>
<organism evidence="13 14">
    <name type="scientific">Planobispora rosea</name>
    <dbReference type="NCBI Taxonomy" id="35762"/>
    <lineage>
        <taxon>Bacteria</taxon>
        <taxon>Bacillati</taxon>
        <taxon>Actinomycetota</taxon>
        <taxon>Actinomycetes</taxon>
        <taxon>Streptosporangiales</taxon>
        <taxon>Streptosporangiaceae</taxon>
        <taxon>Planobispora</taxon>
    </lineage>
</organism>
<protein>
    <recommendedName>
        <fullName evidence="9">Kynurenine 3-monooxygenase</fullName>
        <ecNumber evidence="9">1.14.13.9</ecNumber>
    </recommendedName>
    <alternativeName>
        <fullName evidence="9">Kynurenine 3-hydroxylase</fullName>
    </alternativeName>
</protein>
<keyword evidence="14" id="KW-1185">Reference proteome</keyword>
<dbReference type="GO" id="GO:0071949">
    <property type="term" value="F:FAD binding"/>
    <property type="evidence" value="ECO:0007669"/>
    <property type="project" value="InterPro"/>
</dbReference>
<keyword evidence="4 9" id="KW-0274">FAD</keyword>
<keyword evidence="11" id="KW-1133">Transmembrane helix</keyword>
<evidence type="ECO:0000256" key="11">
    <source>
        <dbReference type="SAM" id="Phobius"/>
    </source>
</evidence>
<dbReference type="Pfam" id="PF01494">
    <property type="entry name" value="FAD_binding_3"/>
    <property type="match status" value="1"/>
</dbReference>
<evidence type="ECO:0000313" key="13">
    <source>
        <dbReference type="EMBL" id="GIH86750.1"/>
    </source>
</evidence>
<dbReference type="Gene3D" id="3.50.50.60">
    <property type="entry name" value="FAD/NAD(P)-binding domain"/>
    <property type="match status" value="1"/>
</dbReference>
<feature type="compositionally biased region" description="Low complexity" evidence="10">
    <location>
        <begin position="9"/>
        <end position="23"/>
    </location>
</feature>
<dbReference type="SUPFAM" id="SSF51905">
    <property type="entry name" value="FAD/NAD(P)-binding domain"/>
    <property type="match status" value="1"/>
</dbReference>
<dbReference type="GO" id="GO:0070189">
    <property type="term" value="P:kynurenine metabolic process"/>
    <property type="evidence" value="ECO:0007669"/>
    <property type="project" value="TreeGrafter"/>
</dbReference>
<dbReference type="EC" id="1.14.13.9" evidence="9"/>
<evidence type="ECO:0000256" key="6">
    <source>
        <dbReference type="ARBA" id="ARBA00023002"/>
    </source>
</evidence>
<dbReference type="GO" id="GO:0006569">
    <property type="term" value="P:L-tryptophan catabolic process"/>
    <property type="evidence" value="ECO:0007669"/>
    <property type="project" value="UniProtKB-UniRule"/>
</dbReference>
<dbReference type="PANTHER" id="PTHR46028:SF2">
    <property type="entry name" value="KYNURENINE 3-MONOOXYGENASE"/>
    <property type="match status" value="1"/>
</dbReference>
<evidence type="ECO:0000256" key="7">
    <source>
        <dbReference type="ARBA" id="ARBA00023033"/>
    </source>
</evidence>
<comment type="similarity">
    <text evidence="9">Belongs to the aromatic-ring hydroxylase family. KMO subfamily.</text>
</comment>
<dbReference type="InterPro" id="IPR002938">
    <property type="entry name" value="FAD-bd"/>
</dbReference>
<feature type="domain" description="FAD-binding" evidence="12">
    <location>
        <begin position="27"/>
        <end position="373"/>
    </location>
</feature>
<evidence type="ECO:0000259" key="12">
    <source>
        <dbReference type="Pfam" id="PF01494"/>
    </source>
</evidence>
<evidence type="ECO:0000256" key="2">
    <source>
        <dbReference type="ARBA" id="ARBA00022630"/>
    </source>
</evidence>
<keyword evidence="11" id="KW-0812">Transmembrane</keyword>
<feature type="transmembrane region" description="Helical" evidence="11">
    <location>
        <begin position="440"/>
        <end position="464"/>
    </location>
</feature>
<comment type="function">
    <text evidence="9">Catalyzes the hydroxylation of L-kynurenine (L-Kyn) to form 3-hydroxy-L-kynurenine (L-3OHKyn). Required for synthesis of quinolinic acid.</text>
</comment>
<accession>A0A8J3WEU7</accession>
<keyword evidence="2 9" id="KW-0285">Flavoprotein</keyword>
<dbReference type="UniPathway" id="UPA00253">
    <property type="reaction ID" value="UER00328"/>
</dbReference>
<dbReference type="AlphaFoldDB" id="A0A8J3WEU7"/>
<keyword evidence="5 9" id="KW-0521">NADP</keyword>
<comment type="cofactor">
    <cofactor evidence="1 9">
        <name>FAD</name>
        <dbReference type="ChEBI" id="CHEBI:57692"/>
    </cofactor>
</comment>
<comment type="pathway">
    <text evidence="9">Cofactor biosynthesis; NAD(+) biosynthesis; quinolinate from L-kynurenine: step 1/3.</text>
</comment>
<evidence type="ECO:0000256" key="5">
    <source>
        <dbReference type="ARBA" id="ARBA00022857"/>
    </source>
</evidence>
<dbReference type="GO" id="GO:0004502">
    <property type="term" value="F:kynurenine 3-monooxygenase activity"/>
    <property type="evidence" value="ECO:0007669"/>
    <property type="project" value="UniProtKB-UniRule"/>
</dbReference>
<evidence type="ECO:0000256" key="9">
    <source>
        <dbReference type="HAMAP-Rule" id="MF_01971"/>
    </source>
</evidence>
<keyword evidence="11" id="KW-0472">Membrane</keyword>
<dbReference type="RefSeq" id="WP_189243256.1">
    <property type="nucleotide sequence ID" value="NZ_BMQP01000032.1"/>
</dbReference>
<evidence type="ECO:0000256" key="4">
    <source>
        <dbReference type="ARBA" id="ARBA00022827"/>
    </source>
</evidence>
<reference evidence="13" key="1">
    <citation type="submission" date="2021-01" db="EMBL/GenBank/DDBJ databases">
        <title>Whole genome shotgun sequence of Planobispora rosea NBRC 15558.</title>
        <authorList>
            <person name="Komaki H."/>
            <person name="Tamura T."/>
        </authorList>
    </citation>
    <scope>NUCLEOTIDE SEQUENCE</scope>
    <source>
        <strain evidence="13">NBRC 15558</strain>
    </source>
</reference>
<dbReference type="GO" id="GO:0019805">
    <property type="term" value="P:quinolinate biosynthetic process"/>
    <property type="evidence" value="ECO:0007669"/>
    <property type="project" value="UniProtKB-UniRule"/>
</dbReference>
<dbReference type="PRINTS" id="PR00420">
    <property type="entry name" value="RNGMNOXGNASE"/>
</dbReference>
<feature type="region of interest" description="Disordered" evidence="10">
    <location>
        <begin position="1"/>
        <end position="23"/>
    </location>
</feature>
<evidence type="ECO:0000256" key="1">
    <source>
        <dbReference type="ARBA" id="ARBA00001974"/>
    </source>
</evidence>
<keyword evidence="3 9" id="KW-0662">Pyridine nucleotide biosynthesis</keyword>
<dbReference type="InterPro" id="IPR027545">
    <property type="entry name" value="Kynurenine_monooxygenase"/>
</dbReference>
<dbReference type="GO" id="GO:0043420">
    <property type="term" value="P:anthranilate metabolic process"/>
    <property type="evidence" value="ECO:0007669"/>
    <property type="project" value="UniProtKB-UniRule"/>
</dbReference>
<proteinExistence type="inferred from homology"/>
<sequence>MTGDDLSRPPAHGSTGSASSGAGPRAAIVGAGLSGSLLALFLARRGYRVEVYEHRDDPRLSKDEGDGRSINLGLSARGIRALRRAGLLGELWPHTVPMRGRMIHSPSGELTFQPYGTADHEILYSIRRGVLNALLIEHADALDGVTFFYGLRCVDLDADTGTLTLSDTISGETRRVEADLVVGADGAFSAVRRLMQRGRSADLHQEFLEWGYKELTIPPAPDGGPRTPIEALHLWPAHRALIVAHPNTDNSLTCTLFLPHEGEPSFASLGSGAEAERFFRSRFPDTLRLIPGLAEEFEANPVGRLVSVRTSAWHAGERVVLVGDACHAVYPFYGQGMNASFEDCLVLDECLARHPADRGAALREYQDLRRPHTDVLAELSKENFLELRDGLRSPARLLRARADLMLNRIFPRGWQPLYTMISHTSMPYGEALHRARRQNALLGAAAGVLSAGTALGAAAAVLHLRRRAAGPARRTG</sequence>
<dbReference type="Proteomes" id="UP000655044">
    <property type="component" value="Unassembled WGS sequence"/>
</dbReference>
<evidence type="ECO:0000256" key="10">
    <source>
        <dbReference type="SAM" id="MobiDB-lite"/>
    </source>
</evidence>
<dbReference type="EMBL" id="BOOI01000049">
    <property type="protein sequence ID" value="GIH86750.1"/>
    <property type="molecule type" value="Genomic_DNA"/>
</dbReference>
<dbReference type="InterPro" id="IPR036188">
    <property type="entry name" value="FAD/NAD-bd_sf"/>
</dbReference>
<comment type="caution">
    <text evidence="13">The sequence shown here is derived from an EMBL/GenBank/DDBJ whole genome shotgun (WGS) entry which is preliminary data.</text>
</comment>
<dbReference type="GO" id="GO:0009435">
    <property type="term" value="P:NAD+ biosynthetic process"/>
    <property type="evidence" value="ECO:0007669"/>
    <property type="project" value="UniProtKB-UniPathway"/>
</dbReference>
<comment type="catalytic activity">
    <reaction evidence="8 9">
        <text>L-kynurenine + NADPH + O2 + H(+) = 3-hydroxy-L-kynurenine + NADP(+) + H2O</text>
        <dbReference type="Rhea" id="RHEA:20545"/>
        <dbReference type="ChEBI" id="CHEBI:15377"/>
        <dbReference type="ChEBI" id="CHEBI:15378"/>
        <dbReference type="ChEBI" id="CHEBI:15379"/>
        <dbReference type="ChEBI" id="CHEBI:57783"/>
        <dbReference type="ChEBI" id="CHEBI:57959"/>
        <dbReference type="ChEBI" id="CHEBI:58125"/>
        <dbReference type="ChEBI" id="CHEBI:58349"/>
        <dbReference type="EC" id="1.14.13.9"/>
    </reaction>
</comment>
<gene>
    <name evidence="13" type="primary">kmo_2</name>
    <name evidence="9" type="synonym">kmo</name>
    <name evidence="13" type="ORF">Pro02_51580</name>
</gene>
<dbReference type="HAMAP" id="MF_01971">
    <property type="entry name" value="Kynurenine_monooxygenase"/>
    <property type="match status" value="1"/>
</dbReference>
<dbReference type="PANTHER" id="PTHR46028">
    <property type="entry name" value="KYNURENINE 3-MONOOXYGENASE"/>
    <property type="match status" value="1"/>
</dbReference>
<evidence type="ECO:0000256" key="3">
    <source>
        <dbReference type="ARBA" id="ARBA00022642"/>
    </source>
</evidence>